<organism evidence="4 5">
    <name type="scientific">Strigamia maritima</name>
    <name type="common">European centipede</name>
    <name type="synonym">Geophilus maritimus</name>
    <dbReference type="NCBI Taxonomy" id="126957"/>
    <lineage>
        <taxon>Eukaryota</taxon>
        <taxon>Metazoa</taxon>
        <taxon>Ecdysozoa</taxon>
        <taxon>Arthropoda</taxon>
        <taxon>Myriapoda</taxon>
        <taxon>Chilopoda</taxon>
        <taxon>Pleurostigmophora</taxon>
        <taxon>Geophilomorpha</taxon>
        <taxon>Linotaeniidae</taxon>
        <taxon>Strigamia</taxon>
    </lineage>
</organism>
<dbReference type="Gene3D" id="4.10.260.10">
    <property type="entry name" value="Transducin (heterotrimeric G protein), gamma chain"/>
    <property type="match status" value="1"/>
</dbReference>
<dbReference type="InterPro" id="IPR036305">
    <property type="entry name" value="RGS_sf"/>
</dbReference>
<dbReference type="PROSITE" id="PS50132">
    <property type="entry name" value="RGS"/>
    <property type="match status" value="1"/>
</dbReference>
<dbReference type="InterPro" id="IPR047016">
    <property type="entry name" value="RGS6/7/9/11"/>
</dbReference>
<dbReference type="InterPro" id="IPR047017">
    <property type="entry name" value="RGS6/7/9/11_DHEX_sf"/>
</dbReference>
<dbReference type="SMART" id="SM01224">
    <property type="entry name" value="G_gamma"/>
    <property type="match status" value="1"/>
</dbReference>
<dbReference type="EMBL" id="JH430177">
    <property type="status" value="NOT_ANNOTATED_CDS"/>
    <property type="molecule type" value="Genomic_DNA"/>
</dbReference>
<dbReference type="GO" id="GO:0009968">
    <property type="term" value="P:negative regulation of signal transduction"/>
    <property type="evidence" value="ECO:0007669"/>
    <property type="project" value="UniProtKB-KW"/>
</dbReference>
<dbReference type="SMART" id="SM00224">
    <property type="entry name" value="GGL"/>
    <property type="match status" value="1"/>
</dbReference>
<dbReference type="EnsemblMetazoa" id="SMAR000698-RA">
    <property type="protein sequence ID" value="SMAR000698-PA"/>
    <property type="gene ID" value="SMAR000698"/>
</dbReference>
<dbReference type="Pfam" id="PF18148">
    <property type="entry name" value="RGS_DHEX"/>
    <property type="match status" value="1"/>
</dbReference>
<reference evidence="5" key="1">
    <citation type="submission" date="2011-05" db="EMBL/GenBank/DDBJ databases">
        <authorList>
            <person name="Richards S.R."/>
            <person name="Qu J."/>
            <person name="Jiang H."/>
            <person name="Jhangiani S.N."/>
            <person name="Agravi P."/>
            <person name="Goodspeed R."/>
            <person name="Gross S."/>
            <person name="Mandapat C."/>
            <person name="Jackson L."/>
            <person name="Mathew T."/>
            <person name="Pu L."/>
            <person name="Thornton R."/>
            <person name="Saada N."/>
            <person name="Wilczek-Boney K.B."/>
            <person name="Lee S."/>
            <person name="Kovar C."/>
            <person name="Wu Y."/>
            <person name="Scherer S.E."/>
            <person name="Worley K.C."/>
            <person name="Muzny D.M."/>
            <person name="Gibbs R."/>
        </authorList>
    </citation>
    <scope>NUCLEOTIDE SEQUENCE</scope>
    <source>
        <strain evidence="5">Brora</strain>
    </source>
</reference>
<keyword evidence="5" id="KW-1185">Reference proteome</keyword>
<dbReference type="Gene3D" id="1.10.1240.60">
    <property type="match status" value="1"/>
</dbReference>
<dbReference type="eggNOG" id="KOG3589">
    <property type="taxonomic scope" value="Eukaryota"/>
</dbReference>
<feature type="domain" description="G protein gamma" evidence="2">
    <location>
        <begin position="75"/>
        <end position="140"/>
    </location>
</feature>
<dbReference type="GO" id="GO:0008277">
    <property type="term" value="P:regulation of G protein-coupled receptor signaling pathway"/>
    <property type="evidence" value="ECO:0007669"/>
    <property type="project" value="InterPro"/>
</dbReference>
<dbReference type="HOGENOM" id="CLU_025092_4_0_1"/>
<dbReference type="InterPro" id="IPR044926">
    <property type="entry name" value="RGS_subdomain_2"/>
</dbReference>
<dbReference type="GO" id="GO:0005886">
    <property type="term" value="C:plasma membrane"/>
    <property type="evidence" value="ECO:0007669"/>
    <property type="project" value="TreeGrafter"/>
</dbReference>
<evidence type="ECO:0000259" key="3">
    <source>
        <dbReference type="PROSITE" id="PS50132"/>
    </source>
</evidence>
<dbReference type="GO" id="GO:0005737">
    <property type="term" value="C:cytoplasm"/>
    <property type="evidence" value="ECO:0007669"/>
    <property type="project" value="TreeGrafter"/>
</dbReference>
<dbReference type="Pfam" id="PF00615">
    <property type="entry name" value="RGS"/>
    <property type="match status" value="1"/>
</dbReference>
<dbReference type="InterPro" id="IPR036284">
    <property type="entry name" value="GGL_sf"/>
</dbReference>
<dbReference type="SUPFAM" id="SSF48097">
    <property type="entry name" value="Regulator of G-protein signaling, RGS"/>
    <property type="match status" value="1"/>
</dbReference>
<dbReference type="InterPro" id="IPR040759">
    <property type="entry name" value="RGS_DHEX"/>
</dbReference>
<dbReference type="PhylomeDB" id="T1IIJ8"/>
<dbReference type="PROSITE" id="PS50058">
    <property type="entry name" value="G_PROTEIN_GAMMA"/>
    <property type="match status" value="1"/>
</dbReference>
<reference evidence="4" key="2">
    <citation type="submission" date="2015-02" db="UniProtKB">
        <authorList>
            <consortium name="EnsemblMetazoa"/>
        </authorList>
    </citation>
    <scope>IDENTIFICATION</scope>
</reference>
<dbReference type="SMART" id="SM00315">
    <property type="entry name" value="RGS"/>
    <property type="match status" value="1"/>
</dbReference>
<dbReference type="InterPro" id="IPR016137">
    <property type="entry name" value="RGS"/>
</dbReference>
<dbReference type="Gene3D" id="1.10.167.10">
    <property type="entry name" value="Regulator of G-protein Signalling 4, domain 2"/>
    <property type="match status" value="1"/>
</dbReference>
<keyword evidence="1" id="KW-0734">Signal transduction inhibitor</keyword>
<evidence type="ECO:0000313" key="5">
    <source>
        <dbReference type="Proteomes" id="UP000014500"/>
    </source>
</evidence>
<proteinExistence type="predicted"/>
<dbReference type="GO" id="GO:0005096">
    <property type="term" value="F:GTPase activator activity"/>
    <property type="evidence" value="ECO:0007669"/>
    <property type="project" value="TreeGrafter"/>
</dbReference>
<dbReference type="Pfam" id="PF00631">
    <property type="entry name" value="G-gamma"/>
    <property type="match status" value="1"/>
</dbReference>
<dbReference type="GO" id="GO:0007186">
    <property type="term" value="P:G protein-coupled receptor signaling pathway"/>
    <property type="evidence" value="ECO:0007669"/>
    <property type="project" value="InterPro"/>
</dbReference>
<dbReference type="PANTHER" id="PTHR45746:SF5">
    <property type="entry name" value="REGULATOR OF G-PROTEIN SIGNALING 7"/>
    <property type="match status" value="1"/>
</dbReference>
<dbReference type="PRINTS" id="PR01301">
    <property type="entry name" value="RGSPROTEIN"/>
</dbReference>
<name>T1IIJ8_STRMM</name>
<accession>T1IIJ8</accession>
<dbReference type="OMA" id="HRCEIYA"/>
<dbReference type="STRING" id="126957.T1IIJ8"/>
<dbReference type="CDD" id="cd00068">
    <property type="entry name" value="GGL"/>
    <property type="match status" value="1"/>
</dbReference>
<evidence type="ECO:0000313" key="4">
    <source>
        <dbReference type="EnsemblMetazoa" id="SMAR000698-PA"/>
    </source>
</evidence>
<dbReference type="InterPro" id="IPR015898">
    <property type="entry name" value="G-protein_gamma-like_dom"/>
</dbReference>
<feature type="domain" description="RGS" evidence="3">
    <location>
        <begin position="159"/>
        <end position="274"/>
    </location>
</feature>
<dbReference type="FunFam" id="1.10.167.10:FF:000001">
    <property type="entry name" value="Putative regulator of g-protein signaling 12"/>
    <property type="match status" value="1"/>
</dbReference>
<dbReference type="Proteomes" id="UP000014500">
    <property type="component" value="Unassembled WGS sequence"/>
</dbReference>
<protein>
    <recommendedName>
        <fullName evidence="6">RGS domain-containing protein</fullName>
    </recommendedName>
</protein>
<evidence type="ECO:0000256" key="1">
    <source>
        <dbReference type="ARBA" id="ARBA00022700"/>
    </source>
</evidence>
<evidence type="ECO:0008006" key="6">
    <source>
        <dbReference type="Google" id="ProtNLM"/>
    </source>
</evidence>
<dbReference type="PANTHER" id="PTHR45746">
    <property type="entry name" value="LP21163P"/>
    <property type="match status" value="1"/>
</dbReference>
<evidence type="ECO:0000259" key="2">
    <source>
        <dbReference type="PROSITE" id="PS50058"/>
    </source>
</evidence>
<sequence>MDMYNKLKKVLVHKWEFICMQAQEQVKLAKERKKQDKIVVDSQERAYWRVHRPPVGHTSALESSPFPVYRNGTKKKKSIDDLKREIQMLQDALSHARLKSSVAIESLIHRCEIYAEYDPFISGVQPSNPWVSDDISLWVLNDDIVDYPTEKRIKRWGLSLHELLNDATGLHRFENYLRTEYSSENIRFWKAVEDLRLGSQAWIEKKVKDIFEEFLAPGASNQVNLDSKTVENTQKAMNKPNRYTFDSAQKHVFALMNKDSYPRFLRSEAYKQILANAAQPMHKKKYNQFSALEVELRKKFYSQCP</sequence>
<dbReference type="SUPFAM" id="SSF48670">
    <property type="entry name" value="Transducin (heterotrimeric G protein), gamma chain"/>
    <property type="match status" value="1"/>
</dbReference>
<dbReference type="GO" id="GO:0043005">
    <property type="term" value="C:neuron projection"/>
    <property type="evidence" value="ECO:0007669"/>
    <property type="project" value="TreeGrafter"/>
</dbReference>
<dbReference type="AlphaFoldDB" id="T1IIJ8"/>